<gene>
    <name evidence="9" type="primary">ddpX</name>
    <name evidence="11" type="ORF">SAMN06296058_2006</name>
</gene>
<dbReference type="Gene3D" id="3.30.1380.10">
    <property type="match status" value="1"/>
</dbReference>
<keyword evidence="7 9" id="KW-0482">Metalloprotease</keyword>
<dbReference type="PIRSF" id="PIRSF026671">
    <property type="entry name" value="AA_dipeptidase"/>
    <property type="match status" value="1"/>
</dbReference>
<dbReference type="Pfam" id="PF01427">
    <property type="entry name" value="Peptidase_M15"/>
    <property type="match status" value="1"/>
</dbReference>
<feature type="binding site" evidence="9">
    <location>
        <position position="199"/>
    </location>
    <ligand>
        <name>Zn(2+)</name>
        <dbReference type="ChEBI" id="CHEBI:29105"/>
        <note>catalytic</note>
    </ligand>
</feature>
<feature type="active site" description="Proton donor/acceptor" evidence="9">
    <location>
        <position position="196"/>
    </location>
</feature>
<dbReference type="GO" id="GO:0008237">
    <property type="term" value="F:metallopeptidase activity"/>
    <property type="evidence" value="ECO:0007669"/>
    <property type="project" value="UniProtKB-KW"/>
</dbReference>
<dbReference type="InterPro" id="IPR009045">
    <property type="entry name" value="Zn_M74/Hedgehog-like"/>
</dbReference>
<evidence type="ECO:0000256" key="10">
    <source>
        <dbReference type="PIRNR" id="PIRNR026671"/>
    </source>
</evidence>
<dbReference type="EMBL" id="FUZV01000001">
    <property type="protein sequence ID" value="SKC66980.1"/>
    <property type="molecule type" value="Genomic_DNA"/>
</dbReference>
<keyword evidence="4 9" id="KW-0378">Hydrolase</keyword>
<dbReference type="PANTHER" id="PTHR43126:SF1">
    <property type="entry name" value="D-ALANYL-D-ALANINE DIPEPTIDASE"/>
    <property type="match status" value="1"/>
</dbReference>
<dbReference type="STRING" id="428993.SAMN06296058_2006"/>
<dbReference type="SUPFAM" id="SSF55166">
    <property type="entry name" value="Hedgehog/DD-peptidase"/>
    <property type="match status" value="1"/>
</dbReference>
<keyword evidence="6 9" id="KW-0224">Dipeptidase</keyword>
<comment type="function">
    <text evidence="9 10">Catalyzes hydrolysis of the D-alanyl-D-alanine dipeptide.</text>
</comment>
<evidence type="ECO:0000256" key="6">
    <source>
        <dbReference type="ARBA" id="ARBA00022997"/>
    </source>
</evidence>
<dbReference type="Proteomes" id="UP000190341">
    <property type="component" value="Unassembled WGS sequence"/>
</dbReference>
<dbReference type="RefSeq" id="WP_229730907.1">
    <property type="nucleotide sequence ID" value="NZ_BMCL01000002.1"/>
</dbReference>
<comment type="similarity">
    <text evidence="9 10">Belongs to the peptidase M15D family.</text>
</comment>
<evidence type="ECO:0000313" key="12">
    <source>
        <dbReference type="Proteomes" id="UP000190341"/>
    </source>
</evidence>
<proteinExistence type="inferred from homology"/>
<keyword evidence="3 9" id="KW-0479">Metal-binding</keyword>
<reference evidence="11 12" key="1">
    <citation type="submission" date="2017-02" db="EMBL/GenBank/DDBJ databases">
        <authorList>
            <person name="Peterson S.W."/>
        </authorList>
    </citation>
    <scope>NUCLEOTIDE SEQUENCE [LARGE SCALE GENOMIC DNA]</scope>
    <source>
        <strain evidence="11 12">P15</strain>
    </source>
</reference>
<evidence type="ECO:0000256" key="4">
    <source>
        <dbReference type="ARBA" id="ARBA00022801"/>
    </source>
</evidence>
<feature type="binding site" evidence="9">
    <location>
        <position position="129"/>
    </location>
    <ligand>
        <name>Zn(2+)</name>
        <dbReference type="ChEBI" id="CHEBI:29105"/>
        <note>catalytic</note>
    </ligand>
</feature>
<evidence type="ECO:0000256" key="8">
    <source>
        <dbReference type="ARBA" id="ARBA00023316"/>
    </source>
</evidence>
<dbReference type="HAMAP" id="MF_01924">
    <property type="entry name" value="A_A_dipeptidase"/>
    <property type="match status" value="1"/>
</dbReference>
<keyword evidence="2 9" id="KW-0645">Protease</keyword>
<keyword evidence="5 9" id="KW-0862">Zinc</keyword>
<dbReference type="GO" id="GO:0071555">
    <property type="term" value="P:cell wall organization"/>
    <property type="evidence" value="ECO:0007669"/>
    <property type="project" value="UniProtKB-KW"/>
</dbReference>
<dbReference type="CDD" id="cd14817">
    <property type="entry name" value="D-Ala-D-Ala_dipeptidase_VanX"/>
    <property type="match status" value="1"/>
</dbReference>
<comment type="catalytic activity">
    <reaction evidence="1 9 10">
        <text>D-alanyl-D-alanine + H2O = 2 D-alanine</text>
        <dbReference type="Rhea" id="RHEA:20661"/>
        <dbReference type="ChEBI" id="CHEBI:15377"/>
        <dbReference type="ChEBI" id="CHEBI:57416"/>
        <dbReference type="ChEBI" id="CHEBI:57822"/>
        <dbReference type="EC" id="3.4.13.22"/>
    </reaction>
</comment>
<keyword evidence="8 10" id="KW-0961">Cell wall biogenesis/degradation</keyword>
<evidence type="ECO:0000256" key="7">
    <source>
        <dbReference type="ARBA" id="ARBA00023049"/>
    </source>
</evidence>
<protein>
    <recommendedName>
        <fullName evidence="9 10">D-alanyl-D-alanine dipeptidase</fullName>
        <shortName evidence="9 10">D-Ala-D-Ala dipeptidase</shortName>
        <ecNumber evidence="9 10">3.4.13.22</ecNumber>
    </recommendedName>
</protein>
<dbReference type="EC" id="3.4.13.22" evidence="9 10"/>
<evidence type="ECO:0000256" key="5">
    <source>
        <dbReference type="ARBA" id="ARBA00022833"/>
    </source>
</evidence>
<evidence type="ECO:0000256" key="1">
    <source>
        <dbReference type="ARBA" id="ARBA00001362"/>
    </source>
</evidence>
<organism evidence="11 12">
    <name type="scientific">Pseudoxanthomonas indica</name>
    <dbReference type="NCBI Taxonomy" id="428993"/>
    <lineage>
        <taxon>Bacteria</taxon>
        <taxon>Pseudomonadati</taxon>
        <taxon>Pseudomonadota</taxon>
        <taxon>Gammaproteobacteria</taxon>
        <taxon>Lysobacterales</taxon>
        <taxon>Lysobacteraceae</taxon>
        <taxon>Pseudoxanthomonas</taxon>
    </lineage>
</organism>
<dbReference type="GO" id="GO:0008270">
    <property type="term" value="F:zinc ion binding"/>
    <property type="evidence" value="ECO:0007669"/>
    <property type="project" value="UniProtKB-UniRule"/>
</dbReference>
<dbReference type="PANTHER" id="PTHR43126">
    <property type="entry name" value="D-ALANYL-D-ALANINE DIPEPTIDASE"/>
    <property type="match status" value="1"/>
</dbReference>
<dbReference type="InterPro" id="IPR000755">
    <property type="entry name" value="A_A_dipeptidase"/>
</dbReference>
<accession>A0A1T5KTL3</accession>
<evidence type="ECO:0000256" key="3">
    <source>
        <dbReference type="ARBA" id="ARBA00022723"/>
    </source>
</evidence>
<sequence>MQAAEVKVSPATRLAEVDLVDVGALIADAQLEIRYAGSHNFVGTPVTGYEAPKCYLLRPVAEALVQVAADVREQGYRLRLFDCYRPVRAVQHFVRWAHDLDDQRNKAEFYPNLDKSVLLDGYIAETSGHSRGATVDLSLDHCTADACAELDMGTSFDRFDTLANTDDPRIQQAAREHRDLLRAAMQRRGFRNYPLEWWHFTFQPEPTPQTAYDIPVR</sequence>
<dbReference type="GO" id="GO:0160237">
    <property type="term" value="F:D-Ala-D-Ala dipeptidase activity"/>
    <property type="evidence" value="ECO:0007669"/>
    <property type="project" value="UniProtKB-EC"/>
</dbReference>
<feature type="site" description="Transition state stabilizer" evidence="9">
    <location>
        <position position="85"/>
    </location>
</feature>
<dbReference type="GO" id="GO:0006508">
    <property type="term" value="P:proteolysis"/>
    <property type="evidence" value="ECO:0007669"/>
    <property type="project" value="UniProtKB-KW"/>
</dbReference>
<evidence type="ECO:0000313" key="11">
    <source>
        <dbReference type="EMBL" id="SKC66980.1"/>
    </source>
</evidence>
<comment type="cofactor">
    <cofactor evidence="9">
        <name>Zn(2+)</name>
        <dbReference type="ChEBI" id="CHEBI:29105"/>
    </cofactor>
    <text evidence="9">Binds 1 zinc ion per subunit.</text>
</comment>
<evidence type="ECO:0000256" key="2">
    <source>
        <dbReference type="ARBA" id="ARBA00022670"/>
    </source>
</evidence>
<name>A0A1T5KTL3_9GAMM</name>
<keyword evidence="12" id="KW-1185">Reference proteome</keyword>
<dbReference type="AlphaFoldDB" id="A0A1T5KTL3"/>
<feature type="binding site" evidence="9">
    <location>
        <position position="136"/>
    </location>
    <ligand>
        <name>Zn(2+)</name>
        <dbReference type="ChEBI" id="CHEBI:29105"/>
        <note>catalytic</note>
    </ligand>
</feature>
<evidence type="ECO:0000256" key="9">
    <source>
        <dbReference type="HAMAP-Rule" id="MF_01924"/>
    </source>
</evidence>